<feature type="chain" id="PRO_5021308393" evidence="1">
    <location>
        <begin position="23"/>
        <end position="259"/>
    </location>
</feature>
<dbReference type="AlphaFoldDB" id="A0A504YB81"/>
<evidence type="ECO:0000256" key="1">
    <source>
        <dbReference type="SAM" id="SignalP"/>
    </source>
</evidence>
<gene>
    <name evidence="2" type="ORF">FGIG_03114</name>
</gene>
<comment type="caution">
    <text evidence="2">The sequence shown here is derived from an EMBL/GenBank/DDBJ whole genome shotgun (WGS) entry which is preliminary data.</text>
</comment>
<dbReference type="EMBL" id="SUNJ01012731">
    <property type="protein sequence ID" value="TPP57806.1"/>
    <property type="molecule type" value="Genomic_DNA"/>
</dbReference>
<accession>A0A504YB81</accession>
<organism evidence="2 3">
    <name type="scientific">Fasciola gigantica</name>
    <name type="common">Giant liver fluke</name>
    <dbReference type="NCBI Taxonomy" id="46835"/>
    <lineage>
        <taxon>Eukaryota</taxon>
        <taxon>Metazoa</taxon>
        <taxon>Spiralia</taxon>
        <taxon>Lophotrochozoa</taxon>
        <taxon>Platyhelminthes</taxon>
        <taxon>Trematoda</taxon>
        <taxon>Digenea</taxon>
        <taxon>Plagiorchiida</taxon>
        <taxon>Echinostomata</taxon>
        <taxon>Echinostomatoidea</taxon>
        <taxon>Fasciolidae</taxon>
        <taxon>Fasciola</taxon>
    </lineage>
</organism>
<proteinExistence type="predicted"/>
<dbReference type="OrthoDB" id="6247845at2759"/>
<dbReference type="Proteomes" id="UP000316759">
    <property type="component" value="Unassembled WGS sequence"/>
</dbReference>
<sequence length="259" mass="29498">MQIPFLLGLLLLSFVAIKQVACHVDQGYEKVDWMVKNTTNFMTLPSRSLKKPLVLVPYTEIPLYQYVQYIANETEKNDPKVRDVQIKHFYFYTHIYLASLFNADKKLSLVALQDDQILGANMVLPVDQLKSMYAPTQIRHVLDFVRQCYAAGRPQISRNPGTQALVSTLRPTSSVEVNKAIIEETTKLIQTSTSVGSYHLLWENSNGMNDFLQPLGYEILFCGNNTTNNPCNWIQMGVLSSVAETLCLYRWTNRGVVHE</sequence>
<protein>
    <submittedName>
        <fullName evidence="2">Uncharacterized protein</fullName>
    </submittedName>
</protein>
<evidence type="ECO:0000313" key="3">
    <source>
        <dbReference type="Proteomes" id="UP000316759"/>
    </source>
</evidence>
<feature type="signal peptide" evidence="1">
    <location>
        <begin position="1"/>
        <end position="22"/>
    </location>
</feature>
<evidence type="ECO:0000313" key="2">
    <source>
        <dbReference type="EMBL" id="TPP57806.1"/>
    </source>
</evidence>
<name>A0A504YB81_FASGI</name>
<keyword evidence="3" id="KW-1185">Reference proteome</keyword>
<reference evidence="2 3" key="1">
    <citation type="submission" date="2019-04" db="EMBL/GenBank/DDBJ databases">
        <title>Annotation for the trematode Fasciola gigantica.</title>
        <authorList>
            <person name="Choi Y.-J."/>
        </authorList>
    </citation>
    <scope>NUCLEOTIDE SEQUENCE [LARGE SCALE GENOMIC DNA]</scope>
    <source>
        <strain evidence="2">Uganda_cow_1</strain>
    </source>
</reference>
<keyword evidence="1" id="KW-0732">Signal</keyword>